<feature type="compositionally biased region" description="Basic and acidic residues" evidence="1">
    <location>
        <begin position="43"/>
        <end position="52"/>
    </location>
</feature>
<dbReference type="Proteomes" id="UP000016931">
    <property type="component" value="Unassembled WGS sequence"/>
</dbReference>
<sequence length="648" mass="71228">MSSEKCNQILGRYPSSATSSTSRLSPPSSTTTATHQTWWHDNNSPHHTENRSIRPRLSTSSDNSNIHHNRTSFYAYPYSSYLSNSTSSLAAYNTTDPLPPGSGSNSTSGRRTPTALTSTTTPIAIPIPPIIASFIGSQRKKLGLTMISSSFASSSISPSSASSTTRQHVQGQKRQERQQQQQQKSEKLKKKEKGIEREKEKEKEKKAVVPFLNSYSPHPRYRRDSMDLRGWCSNSYDDYNTHYRDLVTPSDGAAVLSTSAASSNYSTSASSSNSGSGSGFPIQQQQQRGQQQQQQQQQQKSLPPLPPSYSSSYSSSSSPPSRHPQPIEHSSEKEVVVSGVNSSTSTSSTSSFLLTSSGTTRTSTSTKSTSTTKSPPHHHHHHQKTLSEQNNNTPYDITATPYNYKKTYEIRAGEKNLSATSKQNSHQQQQNPPGTFTPGPAGGAGLEIHQNGRAIWWVRFQTSFWGAPGIFIEGLPVVSPRMGMGGGKGGGGGKGKLGAMGEEGGKRRVLAATRFKSVRSGFYIHLGDPSEHNIPAERWPQVTYSSWNEKEYCFEFQGRKFVWRSPVTSLLSYLKDTGDYHLLDVDNPGHLLAAYLKDRDWFAFKPIAKMEFYVKLEQGLELMALAAVMGVEERRRRKNAAAGIGGVV</sequence>
<name>N1QD66_SPHMS</name>
<feature type="region of interest" description="Disordered" evidence="1">
    <location>
        <begin position="210"/>
        <end position="229"/>
    </location>
</feature>
<protein>
    <submittedName>
        <fullName evidence="2">Uncharacterized protein</fullName>
    </submittedName>
</protein>
<feature type="compositionally biased region" description="Low complexity" evidence="1">
    <location>
        <begin position="342"/>
        <end position="374"/>
    </location>
</feature>
<feature type="region of interest" description="Disordered" evidence="1">
    <location>
        <begin position="1"/>
        <end position="65"/>
    </location>
</feature>
<feature type="region of interest" description="Disordered" evidence="1">
    <location>
        <begin position="92"/>
        <end position="121"/>
    </location>
</feature>
<dbReference type="eggNOG" id="ENOG502SVRN">
    <property type="taxonomic scope" value="Eukaryota"/>
</dbReference>
<feature type="compositionally biased region" description="Polar residues" evidence="1">
    <location>
        <begin position="418"/>
        <end position="431"/>
    </location>
</feature>
<feature type="compositionally biased region" description="Basic and acidic residues" evidence="1">
    <location>
        <begin position="325"/>
        <end position="335"/>
    </location>
</feature>
<feature type="region of interest" description="Disordered" evidence="1">
    <location>
        <begin position="153"/>
        <end position="205"/>
    </location>
</feature>
<organism evidence="2 3">
    <name type="scientific">Sphaerulina musiva (strain SO2202)</name>
    <name type="common">Poplar stem canker fungus</name>
    <name type="synonym">Septoria musiva</name>
    <dbReference type="NCBI Taxonomy" id="692275"/>
    <lineage>
        <taxon>Eukaryota</taxon>
        <taxon>Fungi</taxon>
        <taxon>Dikarya</taxon>
        <taxon>Ascomycota</taxon>
        <taxon>Pezizomycotina</taxon>
        <taxon>Dothideomycetes</taxon>
        <taxon>Dothideomycetidae</taxon>
        <taxon>Mycosphaerellales</taxon>
        <taxon>Mycosphaerellaceae</taxon>
        <taxon>Sphaerulina</taxon>
    </lineage>
</organism>
<keyword evidence="3" id="KW-1185">Reference proteome</keyword>
<feature type="compositionally biased region" description="Low complexity" evidence="1">
    <location>
        <begin position="153"/>
        <end position="163"/>
    </location>
</feature>
<feature type="region of interest" description="Disordered" evidence="1">
    <location>
        <begin position="263"/>
        <end position="399"/>
    </location>
</feature>
<feature type="compositionally biased region" description="Low complexity" evidence="1">
    <location>
        <begin position="263"/>
        <end position="320"/>
    </location>
</feature>
<dbReference type="HOGENOM" id="CLU_422825_0_0_1"/>
<feature type="compositionally biased region" description="Low complexity" evidence="1">
    <location>
        <begin position="14"/>
        <end position="34"/>
    </location>
</feature>
<accession>N1QD66</accession>
<dbReference type="STRING" id="692275.N1QD66"/>
<feature type="region of interest" description="Disordered" evidence="1">
    <location>
        <begin position="418"/>
        <end position="447"/>
    </location>
</feature>
<dbReference type="AlphaFoldDB" id="N1QD66"/>
<gene>
    <name evidence="2" type="ORF">SEPMUDRAFT_110715</name>
</gene>
<feature type="compositionally biased region" description="Basic residues" evidence="1">
    <location>
        <begin position="375"/>
        <end position="384"/>
    </location>
</feature>
<feature type="compositionally biased region" description="Basic and acidic residues" evidence="1">
    <location>
        <begin position="193"/>
        <end position="205"/>
    </location>
</feature>
<evidence type="ECO:0000256" key="1">
    <source>
        <dbReference type="SAM" id="MobiDB-lite"/>
    </source>
</evidence>
<evidence type="ECO:0000313" key="2">
    <source>
        <dbReference type="EMBL" id="EMF09190.1"/>
    </source>
</evidence>
<reference evidence="2 3" key="1">
    <citation type="journal article" date="2012" name="PLoS Pathog.">
        <title>Diverse lifestyles and strategies of plant pathogenesis encoded in the genomes of eighteen Dothideomycetes fungi.</title>
        <authorList>
            <person name="Ohm R.A."/>
            <person name="Feau N."/>
            <person name="Henrissat B."/>
            <person name="Schoch C.L."/>
            <person name="Horwitz B.A."/>
            <person name="Barry K.W."/>
            <person name="Condon B.J."/>
            <person name="Copeland A.C."/>
            <person name="Dhillon B."/>
            <person name="Glaser F."/>
            <person name="Hesse C.N."/>
            <person name="Kosti I."/>
            <person name="LaButti K."/>
            <person name="Lindquist E.A."/>
            <person name="Lucas S."/>
            <person name="Salamov A.A."/>
            <person name="Bradshaw R.E."/>
            <person name="Ciuffetti L."/>
            <person name="Hamelin R.C."/>
            <person name="Kema G.H.J."/>
            <person name="Lawrence C."/>
            <person name="Scott J.A."/>
            <person name="Spatafora J.W."/>
            <person name="Turgeon B.G."/>
            <person name="de Wit P.J.G.M."/>
            <person name="Zhong S."/>
            <person name="Goodwin S.B."/>
            <person name="Grigoriev I.V."/>
        </authorList>
    </citation>
    <scope>NUCLEOTIDE SEQUENCE [LARGE SCALE GENOMIC DNA]</scope>
    <source>
        <strain evidence="2 3">SO2202</strain>
    </source>
</reference>
<dbReference type="GeneID" id="27897999"/>
<feature type="compositionally biased region" description="Polar residues" evidence="1">
    <location>
        <begin position="386"/>
        <end position="395"/>
    </location>
</feature>
<evidence type="ECO:0000313" key="3">
    <source>
        <dbReference type="Proteomes" id="UP000016931"/>
    </source>
</evidence>
<dbReference type="EMBL" id="KB456269">
    <property type="protein sequence ID" value="EMF09190.1"/>
    <property type="molecule type" value="Genomic_DNA"/>
</dbReference>
<dbReference type="RefSeq" id="XP_016757311.1">
    <property type="nucleotide sequence ID" value="XM_016900862.1"/>
</dbReference>
<proteinExistence type="predicted"/>
<dbReference type="OrthoDB" id="3646623at2759"/>